<organism evidence="2 3">
    <name type="scientific">Elysia marginata</name>
    <dbReference type="NCBI Taxonomy" id="1093978"/>
    <lineage>
        <taxon>Eukaryota</taxon>
        <taxon>Metazoa</taxon>
        <taxon>Spiralia</taxon>
        <taxon>Lophotrochozoa</taxon>
        <taxon>Mollusca</taxon>
        <taxon>Gastropoda</taxon>
        <taxon>Heterobranchia</taxon>
        <taxon>Euthyneura</taxon>
        <taxon>Panpulmonata</taxon>
        <taxon>Sacoglossa</taxon>
        <taxon>Placobranchoidea</taxon>
        <taxon>Plakobranchidae</taxon>
        <taxon>Elysia</taxon>
    </lineage>
</organism>
<evidence type="ECO:0000313" key="3">
    <source>
        <dbReference type="Proteomes" id="UP000762676"/>
    </source>
</evidence>
<feature type="region of interest" description="Disordered" evidence="1">
    <location>
        <begin position="1"/>
        <end position="24"/>
    </location>
</feature>
<evidence type="ECO:0000313" key="2">
    <source>
        <dbReference type="EMBL" id="GFR95574.1"/>
    </source>
</evidence>
<gene>
    <name evidence="2" type="ORF">ElyMa_004432300</name>
</gene>
<keyword evidence="3" id="KW-1185">Reference proteome</keyword>
<dbReference type="Proteomes" id="UP000762676">
    <property type="component" value="Unassembled WGS sequence"/>
</dbReference>
<proteinExistence type="predicted"/>
<feature type="compositionally biased region" description="Polar residues" evidence="1">
    <location>
        <begin position="14"/>
        <end position="24"/>
    </location>
</feature>
<feature type="non-terminal residue" evidence="2">
    <location>
        <position position="1"/>
    </location>
</feature>
<protein>
    <submittedName>
        <fullName evidence="2">Uncharacterized protein</fullName>
    </submittedName>
</protein>
<reference evidence="2 3" key="1">
    <citation type="journal article" date="2021" name="Elife">
        <title>Chloroplast acquisition without the gene transfer in kleptoplastic sea slugs, Plakobranchus ocellatus.</title>
        <authorList>
            <person name="Maeda T."/>
            <person name="Takahashi S."/>
            <person name="Yoshida T."/>
            <person name="Shimamura S."/>
            <person name="Takaki Y."/>
            <person name="Nagai Y."/>
            <person name="Toyoda A."/>
            <person name="Suzuki Y."/>
            <person name="Arimoto A."/>
            <person name="Ishii H."/>
            <person name="Satoh N."/>
            <person name="Nishiyama T."/>
            <person name="Hasebe M."/>
            <person name="Maruyama T."/>
            <person name="Minagawa J."/>
            <person name="Obokata J."/>
            <person name="Shigenobu S."/>
        </authorList>
    </citation>
    <scope>NUCLEOTIDE SEQUENCE [LARGE SCALE GENOMIC DNA]</scope>
</reference>
<name>A0AAV4HDC9_9GAST</name>
<comment type="caution">
    <text evidence="2">The sequence shown here is derived from an EMBL/GenBank/DDBJ whole genome shotgun (WGS) entry which is preliminary data.</text>
</comment>
<dbReference type="AlphaFoldDB" id="A0AAV4HDC9"/>
<accession>A0AAV4HDC9</accession>
<evidence type="ECO:0000256" key="1">
    <source>
        <dbReference type="SAM" id="MobiDB-lite"/>
    </source>
</evidence>
<sequence length="116" mass="12448">ISTSAKQRPRRVTSMPTAPTTPVASAVNVTSPMATWATALRVDVSNKDLGPRSNIDLGPCGNRDLGPCGNRDLGPCGNRDLGPCVNRDLGPRSNRDLVSLRTISYDEETAIKLFVR</sequence>
<dbReference type="EMBL" id="BMAT01008934">
    <property type="protein sequence ID" value="GFR95574.1"/>
    <property type="molecule type" value="Genomic_DNA"/>
</dbReference>